<dbReference type="InterPro" id="IPR020846">
    <property type="entry name" value="MFS_dom"/>
</dbReference>
<dbReference type="PROSITE" id="PS50850">
    <property type="entry name" value="MFS"/>
    <property type="match status" value="1"/>
</dbReference>
<dbReference type="AlphaFoldDB" id="A0A212L9Q3"/>
<evidence type="ECO:0000259" key="5">
    <source>
        <dbReference type="PROSITE" id="PS50850"/>
    </source>
</evidence>
<accession>A0A212L9Q3</accession>
<feature type="transmembrane region" description="Helical" evidence="4">
    <location>
        <begin position="218"/>
        <end position="241"/>
    </location>
</feature>
<dbReference type="InterPro" id="IPR036259">
    <property type="entry name" value="MFS_trans_sf"/>
</dbReference>
<dbReference type="RefSeq" id="WP_179981097.1">
    <property type="nucleotide sequence ID" value="NZ_LT608333.1"/>
</dbReference>
<feature type="transmembrane region" description="Helical" evidence="4">
    <location>
        <begin position="166"/>
        <end position="186"/>
    </location>
</feature>
<feature type="transmembrane region" description="Helical" evidence="4">
    <location>
        <begin position="75"/>
        <end position="95"/>
    </location>
</feature>
<dbReference type="InterPro" id="IPR011701">
    <property type="entry name" value="MFS"/>
</dbReference>
<sequence>MHAESKTRSLTFLSLLCFALADVRDGLGPFVGVFLQGKGWLPDEIGYVMTAGGLAGMLCTTPLGALADRADKKRLLLGATVIMIVVACGGIFLWFNTFSVWTSRILQGALAAAIAPTLSGITLGMVGQKGLPARLGKNEAWNHFGNGATAVLGTVVGYYYGIPGVFFVMAVMGVLCIMCLGGINPAHINNATARGLEENQGKPDAAPIPLRALFSDRALLAIAITLAFFHLGNAAMLPLLGQSAVARFDVNPAAYTGVTVIIAQVTMIATALLGAWTALRRGYGMLFLIALLALPVRGLVAGFYDSPWSVVPVQILDGISSGLMGVATPGIVARILRGSGHVNLGLGFVLTIQGLGAAFSTTYGGLFAHYISYNAAFLALAVAPCMGLAVFVFASRRYRSLADAATAFN</sequence>
<protein>
    <recommendedName>
        <fullName evidence="5">Major facilitator superfamily (MFS) profile domain-containing protein</fullName>
    </recommendedName>
</protein>
<evidence type="ECO:0000256" key="3">
    <source>
        <dbReference type="ARBA" id="ARBA00023136"/>
    </source>
</evidence>
<dbReference type="Gene3D" id="1.20.1250.20">
    <property type="entry name" value="MFS general substrate transporter like domains"/>
    <property type="match status" value="2"/>
</dbReference>
<evidence type="ECO:0000256" key="1">
    <source>
        <dbReference type="ARBA" id="ARBA00022692"/>
    </source>
</evidence>
<dbReference type="SUPFAM" id="SSF103473">
    <property type="entry name" value="MFS general substrate transporter"/>
    <property type="match status" value="1"/>
</dbReference>
<keyword evidence="2 4" id="KW-1133">Transmembrane helix</keyword>
<organism evidence="6">
    <name type="scientific">uncultured Desulfovibrio sp</name>
    <dbReference type="NCBI Taxonomy" id="167968"/>
    <lineage>
        <taxon>Bacteria</taxon>
        <taxon>Pseudomonadati</taxon>
        <taxon>Thermodesulfobacteriota</taxon>
        <taxon>Desulfovibrionia</taxon>
        <taxon>Desulfovibrionales</taxon>
        <taxon>Desulfovibrionaceae</taxon>
        <taxon>Desulfovibrio</taxon>
        <taxon>environmental samples</taxon>
    </lineage>
</organism>
<keyword evidence="1 4" id="KW-0812">Transmembrane</keyword>
<dbReference type="PANTHER" id="PTHR23539:SF1">
    <property type="entry name" value="MAJOR FACILITATOR SUPERFAMILY (MFS) PROFILE DOMAIN-CONTAINING PROTEIN"/>
    <property type="match status" value="1"/>
</dbReference>
<feature type="transmembrane region" description="Helical" evidence="4">
    <location>
        <begin position="283"/>
        <end position="304"/>
    </location>
</feature>
<evidence type="ECO:0000256" key="4">
    <source>
        <dbReference type="SAM" id="Phobius"/>
    </source>
</evidence>
<keyword evidence="3 4" id="KW-0472">Membrane</keyword>
<feature type="transmembrane region" description="Helical" evidence="4">
    <location>
        <begin position="310"/>
        <end position="332"/>
    </location>
</feature>
<dbReference type="EMBL" id="FMJC01000002">
    <property type="protein sequence ID" value="SCM74303.1"/>
    <property type="molecule type" value="Genomic_DNA"/>
</dbReference>
<name>A0A212L9Q3_9BACT</name>
<feature type="transmembrane region" description="Helical" evidence="4">
    <location>
        <begin position="140"/>
        <end position="160"/>
    </location>
</feature>
<feature type="transmembrane region" description="Helical" evidence="4">
    <location>
        <begin position="107"/>
        <end position="128"/>
    </location>
</feature>
<feature type="transmembrane region" description="Helical" evidence="4">
    <location>
        <begin position="45"/>
        <end position="63"/>
    </location>
</feature>
<feature type="transmembrane region" description="Helical" evidence="4">
    <location>
        <begin position="370"/>
        <end position="394"/>
    </location>
</feature>
<evidence type="ECO:0000256" key="2">
    <source>
        <dbReference type="ARBA" id="ARBA00022989"/>
    </source>
</evidence>
<feature type="transmembrane region" description="Helical" evidence="4">
    <location>
        <begin position="253"/>
        <end position="276"/>
    </location>
</feature>
<reference evidence="6" key="1">
    <citation type="submission" date="2016-08" db="EMBL/GenBank/DDBJ databases">
        <authorList>
            <person name="Seilhamer J.J."/>
        </authorList>
    </citation>
    <scope>NUCLEOTIDE SEQUENCE</scope>
    <source>
        <strain evidence="6">86-1</strain>
    </source>
</reference>
<gene>
    <name evidence="6" type="ORF">KL86DES1_21857</name>
</gene>
<feature type="transmembrane region" description="Helical" evidence="4">
    <location>
        <begin position="344"/>
        <end position="364"/>
    </location>
</feature>
<proteinExistence type="predicted"/>
<dbReference type="PANTHER" id="PTHR23539">
    <property type="entry name" value="MFS TRANSPORTER"/>
    <property type="match status" value="1"/>
</dbReference>
<dbReference type="Pfam" id="PF07690">
    <property type="entry name" value="MFS_1"/>
    <property type="match status" value="1"/>
</dbReference>
<feature type="domain" description="Major facilitator superfamily (MFS) profile" evidence="5">
    <location>
        <begin position="218"/>
        <end position="409"/>
    </location>
</feature>
<dbReference type="GO" id="GO:0022857">
    <property type="term" value="F:transmembrane transporter activity"/>
    <property type="evidence" value="ECO:0007669"/>
    <property type="project" value="InterPro"/>
</dbReference>
<evidence type="ECO:0000313" key="6">
    <source>
        <dbReference type="EMBL" id="SCM74303.1"/>
    </source>
</evidence>